<dbReference type="OrthoDB" id="1050625at2"/>
<dbReference type="SMART" id="SM00342">
    <property type="entry name" value="HTH_ARAC"/>
    <property type="match status" value="1"/>
</dbReference>
<dbReference type="SUPFAM" id="SSF46689">
    <property type="entry name" value="Homeodomain-like"/>
    <property type="match status" value="1"/>
</dbReference>
<dbReference type="InterPro" id="IPR018060">
    <property type="entry name" value="HTH_AraC"/>
</dbReference>
<dbReference type="GO" id="GO:0043565">
    <property type="term" value="F:sequence-specific DNA binding"/>
    <property type="evidence" value="ECO:0007669"/>
    <property type="project" value="InterPro"/>
</dbReference>
<evidence type="ECO:0000259" key="4">
    <source>
        <dbReference type="PROSITE" id="PS01124"/>
    </source>
</evidence>
<organism evidence="5 6">
    <name type="scientific">Pusillimonas noertemannii</name>
    <dbReference type="NCBI Taxonomy" id="305977"/>
    <lineage>
        <taxon>Bacteria</taxon>
        <taxon>Pseudomonadati</taxon>
        <taxon>Pseudomonadota</taxon>
        <taxon>Betaproteobacteria</taxon>
        <taxon>Burkholderiales</taxon>
        <taxon>Alcaligenaceae</taxon>
        <taxon>Pusillimonas</taxon>
    </lineage>
</organism>
<dbReference type="EMBL" id="QEKO01000001">
    <property type="protein sequence ID" value="PVY67768.1"/>
    <property type="molecule type" value="Genomic_DNA"/>
</dbReference>
<proteinExistence type="predicted"/>
<dbReference type="Pfam" id="PF14525">
    <property type="entry name" value="AraC_binding_2"/>
    <property type="match status" value="1"/>
</dbReference>
<dbReference type="InterPro" id="IPR009057">
    <property type="entry name" value="Homeodomain-like_sf"/>
</dbReference>
<protein>
    <submittedName>
        <fullName evidence="5">AraC family transcriptional regulator</fullName>
    </submittedName>
</protein>
<dbReference type="Pfam" id="PF12833">
    <property type="entry name" value="HTH_18"/>
    <property type="match status" value="1"/>
</dbReference>
<evidence type="ECO:0000313" key="6">
    <source>
        <dbReference type="Proteomes" id="UP000246145"/>
    </source>
</evidence>
<feature type="domain" description="HTH araC/xylS-type" evidence="4">
    <location>
        <begin position="210"/>
        <end position="309"/>
    </location>
</feature>
<dbReference type="InterPro" id="IPR018062">
    <property type="entry name" value="HTH_AraC-typ_CS"/>
</dbReference>
<dbReference type="STRING" id="1231391.GCA_000308195_01440"/>
<keyword evidence="3" id="KW-0804">Transcription</keyword>
<accession>A0A2U1CPE4</accession>
<evidence type="ECO:0000313" key="5">
    <source>
        <dbReference type="EMBL" id="PVY67768.1"/>
    </source>
</evidence>
<comment type="caution">
    <text evidence="5">The sequence shown here is derived from an EMBL/GenBank/DDBJ whole genome shotgun (WGS) entry which is preliminary data.</text>
</comment>
<name>A0A2U1CPE4_9BURK</name>
<dbReference type="RefSeq" id="WP_116517080.1">
    <property type="nucleotide sequence ID" value="NZ_JACCEX010000001.1"/>
</dbReference>
<reference evidence="5 6" key="1">
    <citation type="submission" date="2018-04" db="EMBL/GenBank/DDBJ databases">
        <title>Genomic Encyclopedia of Type Strains, Phase IV (KMG-IV): sequencing the most valuable type-strain genomes for metagenomic binning, comparative biology and taxonomic classification.</title>
        <authorList>
            <person name="Goeker M."/>
        </authorList>
    </citation>
    <scope>NUCLEOTIDE SEQUENCE [LARGE SCALE GENOMIC DNA]</scope>
    <source>
        <strain evidence="5 6">DSM 10065</strain>
    </source>
</reference>
<evidence type="ECO:0000256" key="1">
    <source>
        <dbReference type="ARBA" id="ARBA00023015"/>
    </source>
</evidence>
<keyword evidence="2" id="KW-0238">DNA-binding</keyword>
<dbReference type="PANTHER" id="PTHR46796">
    <property type="entry name" value="HTH-TYPE TRANSCRIPTIONAL ACTIVATOR RHAS-RELATED"/>
    <property type="match status" value="1"/>
</dbReference>
<evidence type="ECO:0000256" key="2">
    <source>
        <dbReference type="ARBA" id="ARBA00023125"/>
    </source>
</evidence>
<keyword evidence="6" id="KW-1185">Reference proteome</keyword>
<dbReference type="AlphaFoldDB" id="A0A2U1CPE4"/>
<sequence length="315" mass="33844">MEEIALSAHVPALRGGSNAWQDIVRKMIHNVSVSGPGSAPFRAYIAGRRYGDVSCTRFWSTPHKVSCSRETYANSGGAGYLLSWQLEGQAVIEQAGTSICLMPGSLAIVDGRRPMSVLFSQNVRRMVAKLPVHAVETALPALVAGRPLSFTPQGGLANMLLAYLEEIADTGSTINVHELPLLAENLCNLLRISAAHEGVDAVDSRQLRRRAIEQHLRTIAPNPDISLARAAAGLNISSRLLQKELQDMDTSFTKLITEARLSAAAAKLRASASLSVSDVAYHSGFNDISHFNHLFKRAYGMSPSAYRASAGSPAP</sequence>
<dbReference type="Gene3D" id="1.10.10.60">
    <property type="entry name" value="Homeodomain-like"/>
    <property type="match status" value="1"/>
</dbReference>
<evidence type="ECO:0000256" key="3">
    <source>
        <dbReference type="ARBA" id="ARBA00023163"/>
    </source>
</evidence>
<dbReference type="InterPro" id="IPR050204">
    <property type="entry name" value="AraC_XylS_family_regulators"/>
</dbReference>
<dbReference type="InterPro" id="IPR035418">
    <property type="entry name" value="AraC-bd_2"/>
</dbReference>
<dbReference type="Proteomes" id="UP000246145">
    <property type="component" value="Unassembled WGS sequence"/>
</dbReference>
<gene>
    <name evidence="5" type="ORF">C7440_0151</name>
</gene>
<dbReference type="GO" id="GO:0003700">
    <property type="term" value="F:DNA-binding transcription factor activity"/>
    <property type="evidence" value="ECO:0007669"/>
    <property type="project" value="InterPro"/>
</dbReference>
<dbReference type="InterPro" id="IPR020449">
    <property type="entry name" value="Tscrpt_reg_AraC-type_HTH"/>
</dbReference>
<dbReference type="PROSITE" id="PS01124">
    <property type="entry name" value="HTH_ARAC_FAMILY_2"/>
    <property type="match status" value="1"/>
</dbReference>
<keyword evidence="1" id="KW-0805">Transcription regulation</keyword>
<dbReference type="PROSITE" id="PS00041">
    <property type="entry name" value="HTH_ARAC_FAMILY_1"/>
    <property type="match status" value="1"/>
</dbReference>
<dbReference type="PRINTS" id="PR00032">
    <property type="entry name" value="HTHARAC"/>
</dbReference>